<dbReference type="Gene3D" id="1.50.10.100">
    <property type="entry name" value="Chondroitin AC/alginate lyase"/>
    <property type="match status" value="1"/>
</dbReference>
<protein>
    <submittedName>
        <fullName evidence="7">Alginate lyase family protein</fullName>
    </submittedName>
</protein>
<name>A0ABW8B1K6_9FIRM</name>
<dbReference type="Pfam" id="PF16889">
    <property type="entry name" value="Hepar_II_III_N"/>
    <property type="match status" value="1"/>
</dbReference>
<comment type="subcellular location">
    <subcellularLocation>
        <location evidence="1">Periplasm</location>
    </subcellularLocation>
</comment>
<evidence type="ECO:0000259" key="6">
    <source>
        <dbReference type="Pfam" id="PF16889"/>
    </source>
</evidence>
<evidence type="ECO:0000256" key="4">
    <source>
        <dbReference type="ARBA" id="ARBA00023239"/>
    </source>
</evidence>
<evidence type="ECO:0000259" key="5">
    <source>
        <dbReference type="Pfam" id="PF07940"/>
    </source>
</evidence>
<organism evidence="7 8">
    <name type="scientific">Dorea amylophila</name>
    <dbReference type="NCBI Taxonomy" id="2981789"/>
    <lineage>
        <taxon>Bacteria</taxon>
        <taxon>Bacillati</taxon>
        <taxon>Bacillota</taxon>
        <taxon>Clostridia</taxon>
        <taxon>Lachnospirales</taxon>
        <taxon>Lachnospiraceae</taxon>
        <taxon>Dorea</taxon>
    </lineage>
</organism>
<dbReference type="RefSeq" id="WP_396570406.1">
    <property type="nucleotide sequence ID" value="NZ_JBITRD010000014.1"/>
</dbReference>
<evidence type="ECO:0000313" key="8">
    <source>
        <dbReference type="Proteomes" id="UP001614216"/>
    </source>
</evidence>
<feature type="domain" description="Heparinase II/III-like C-terminal" evidence="5">
    <location>
        <begin position="398"/>
        <end position="614"/>
    </location>
</feature>
<gene>
    <name evidence="7" type="ORF">ACIF0M_13745</name>
</gene>
<reference evidence="7 8" key="1">
    <citation type="submission" date="2024-08" db="EMBL/GenBank/DDBJ databases">
        <authorList>
            <person name="Vancuren S.J."/>
            <person name="Allen-Vercoe E."/>
        </authorList>
    </citation>
    <scope>NUCLEOTIDE SEQUENCE [LARGE SCALE GENOMIC DNA]</scope>
    <source>
        <strain evidence="7 8">16-6-I_42_FAA</strain>
    </source>
</reference>
<keyword evidence="8" id="KW-1185">Reference proteome</keyword>
<keyword evidence="2" id="KW-0732">Signal</keyword>
<feature type="domain" description="Heparin-sulfate lyase N-terminal" evidence="6">
    <location>
        <begin position="35"/>
        <end position="322"/>
    </location>
</feature>
<evidence type="ECO:0000256" key="1">
    <source>
        <dbReference type="ARBA" id="ARBA00004418"/>
    </source>
</evidence>
<comment type="caution">
    <text evidence="7">The sequence shown here is derived from an EMBL/GenBank/DDBJ whole genome shotgun (WGS) entry which is preliminary data.</text>
</comment>
<evidence type="ECO:0000256" key="3">
    <source>
        <dbReference type="ARBA" id="ARBA00022764"/>
    </source>
</evidence>
<accession>A0ABW8B1K6</accession>
<dbReference type="SUPFAM" id="SSF48230">
    <property type="entry name" value="Chondroitin AC/alginate lyase"/>
    <property type="match status" value="1"/>
</dbReference>
<dbReference type="Gene3D" id="2.70.98.70">
    <property type="match status" value="1"/>
</dbReference>
<keyword evidence="4 7" id="KW-0456">Lyase</keyword>
<dbReference type="EMBL" id="JBITRD010000014">
    <property type="protein sequence ID" value="MFI7846561.1"/>
    <property type="molecule type" value="Genomic_DNA"/>
</dbReference>
<dbReference type="PANTHER" id="PTHR39210">
    <property type="entry name" value="HEPARIN-SULFATE LYASE"/>
    <property type="match status" value="1"/>
</dbReference>
<evidence type="ECO:0000313" key="7">
    <source>
        <dbReference type="EMBL" id="MFI7846561.1"/>
    </source>
</evidence>
<dbReference type="Proteomes" id="UP001614216">
    <property type="component" value="Unassembled WGS sequence"/>
</dbReference>
<dbReference type="GO" id="GO:0016829">
    <property type="term" value="F:lyase activity"/>
    <property type="evidence" value="ECO:0007669"/>
    <property type="project" value="UniProtKB-KW"/>
</dbReference>
<evidence type="ECO:0000256" key="2">
    <source>
        <dbReference type="ARBA" id="ARBA00022729"/>
    </source>
</evidence>
<sequence>MKKITWYLNRLKAMNMGEICWRFQQKNLQKQERRKYYKENLPVYEFELPDELKNLNAQVDQISINWNNEKFTVFKEQNLFGVYSYNKYKRAWNAGFQTENVWPTDQCSYDISISQREDIGDIRTNWELNRHYQFAGMAKSFYVTDDANVLKELQDLFYDWNEKNHFLCGVEWTSAMEIAIRVNSWIYTYCFLKRAFEKYNLENNRILEDISRGIIIMTDYIVKHRAKYSSANNHLIVEMYAVGMSGIFFDYKPWKKLAFNILTEELPRQNYSDGVNKEMSLHYQSFVMEAYGLLMIEMQHNEIEIPEIWKEYLSNMSEFVCDCCGDFGETIVFGDNDEGKILDISGKHFDHYRYVLNLMGIVLDKRYSKMDEIHENICWIVDTQYIADSSKKELYISPDVKSYKQGGYTLIRCQDNKIFIGIDHAELGFGSLAAHGHADALSFQMFIEGIPVFVDPGTYNYHVPKQTRDDFRATKNHNTVCINGENQAEMLGPFLWGKRYLCQMPRITVKDDGINIQVETRYAYTIHKRNVKLLTSKDFVIEIFDEVKSGNNIKEISQIFSLGPECKVIENQIVVGKYLLEVESSGQAKYKGYEYSEKYNSKQCCKQVVLEDREVKTNLITIKTIIKMNKRKNYESFNDRTGEKR</sequence>
<keyword evidence="3" id="KW-0574">Periplasm</keyword>
<dbReference type="InterPro" id="IPR008929">
    <property type="entry name" value="Chondroitin_lyas"/>
</dbReference>
<dbReference type="Pfam" id="PF07940">
    <property type="entry name" value="Hepar_II_III_C"/>
    <property type="match status" value="1"/>
</dbReference>
<dbReference type="PANTHER" id="PTHR39210:SF1">
    <property type="entry name" value="HEPARIN-SULFATE LYASE"/>
    <property type="match status" value="1"/>
</dbReference>
<dbReference type="InterPro" id="IPR031680">
    <property type="entry name" value="Hepar_II_III_N"/>
</dbReference>
<dbReference type="InterPro" id="IPR012480">
    <property type="entry name" value="Hepar_II_III_C"/>
</dbReference>
<proteinExistence type="predicted"/>